<evidence type="ECO:0000256" key="2">
    <source>
        <dbReference type="ARBA" id="ARBA00022448"/>
    </source>
</evidence>
<dbReference type="InterPro" id="IPR050352">
    <property type="entry name" value="ABCG_transporters"/>
</dbReference>
<gene>
    <name evidence="10" type="ORF">CXT95_08375</name>
</gene>
<evidence type="ECO:0000256" key="3">
    <source>
        <dbReference type="ARBA" id="ARBA00022692"/>
    </source>
</evidence>
<dbReference type="InterPro" id="IPR003439">
    <property type="entry name" value="ABC_transporter-like_ATP-bd"/>
</dbReference>
<dbReference type="AlphaFoldDB" id="A0AAX0WKB1"/>
<feature type="transmembrane region" description="Helical" evidence="8">
    <location>
        <begin position="913"/>
        <end position="937"/>
    </location>
</feature>
<evidence type="ECO:0000313" key="10">
    <source>
        <dbReference type="EMBL" id="PND02656.1"/>
    </source>
</evidence>
<dbReference type="PANTHER" id="PTHR48041">
    <property type="entry name" value="ABC TRANSPORTER G FAMILY MEMBER 28"/>
    <property type="match status" value="1"/>
</dbReference>
<dbReference type="GO" id="GO:0005524">
    <property type="term" value="F:ATP binding"/>
    <property type="evidence" value="ECO:0007669"/>
    <property type="project" value="UniProtKB-KW"/>
</dbReference>
<sequence>MGRESLYYCSGNAFPGMIQWFFDIPSKLIHWRLNLVRALGAYVPWLRRDDGSMKVHAGTLVDLFATILSGRRHLSARDADAALDILRYTFPEVEHRWLSNRFERSMRASLTVADVLASAASGRDETERMAIALEVLSLLINTGDSRMTGELFDQVTYGLELPGTANHLRQLLMTPDVEAQEPAYSVGFSSGIGAEVSLPEQDKGISFRLIRCSRLVLVVNDGTRPIVVRGRHLQPGGVMPLTNGQVVLLPSGPLSFEDFAFFLDCKRSGKQEVCYISLDGGSLQISRVRSRASEVRVNMGLACEVEVLRPEVEFAVDGRRLYPGESVRMAYYSSFTLDGEGPFSMGEVQNSMSDIGRRFRLDPGNRKLRVTNLPEKARKGDMLLTPGLAPGAVLEVSFSSATNSGWLEVVEASMPLLLNGRPVRGRVSLRDGDVVHLNAYHALRCRFSAGVLDEEYHAIRTLSVEGVTKEFLRSGRVLDNIDLTVKRGEMVCILGPSGSGKSTLLSMLAGQLPPTRGCIRYNNQLLYSAPDLIRPYIAFIPREDILDAAMSVSEHISQATMIRRPRLNRSERVRRVNAILKFLGLTHIASRRVGEMNARTISDGERTRLNLGLDLAGIADVFLLDEPISGLSTSDAKLVMQTMQNMSRDKMVIATMHRPSTAILNQFHKVLVLDHGGQMAYWGDVPGMMRYFRKAAADMAIDVSEEARTAGGADYVFEVLEAPLSWHDRRRRQHPRLWQERFEGYRFRNVMGHHHEGGAPRTLYEGTLEFPPAPRRSVIQLWRLFRIWAVRTFLGRVRSRMGLYTMLLEGPVLALLISVTLRASSSPEYTFATALHIPSYLFLATIVAMFFGLTGAASEVLKDRALLKRESNAKVFVTGYVLAKALVLTGLSAVQSALFLWVGNSILEIHGMFLIYLGTMALTAFVGVSLSLLVSVFARTERAALNMVPLLLIPQILMAGAIVRFDEMNQFIPWSAHRTDEHGRLKPGRVPLVAEFCPLRYSFETMVVDQASKNVWERERETIQEKVDDLKGRLHLDDREFEEFKLLKMALLHIAAIGADGPEQAKAAVRQVRRAALGGSEKSYRRTIAELELLGKGRPSVKSFYVNDRVVMLDESAEIQRVSRDALDRPEIFLARRQPLPWGGSGLSPGDSGYSADDGTVPTPWKDSLFLFLMGAAPLLVTGRVLKRRLEKAG</sequence>
<feature type="transmembrane region" description="Helical" evidence="8">
    <location>
        <begin position="841"/>
        <end position="861"/>
    </location>
</feature>
<keyword evidence="2" id="KW-0813">Transport</keyword>
<protein>
    <recommendedName>
        <fullName evidence="9">ABC transporter domain-containing protein</fullName>
    </recommendedName>
</protein>
<dbReference type="InterPro" id="IPR013525">
    <property type="entry name" value="ABC2_TM"/>
</dbReference>
<dbReference type="SMART" id="SM00382">
    <property type="entry name" value="AAA"/>
    <property type="match status" value="1"/>
</dbReference>
<keyword evidence="3 8" id="KW-0812">Transmembrane</keyword>
<dbReference type="EMBL" id="PJLB01000008">
    <property type="protein sequence ID" value="PND02656.1"/>
    <property type="molecule type" value="Genomic_DNA"/>
</dbReference>
<dbReference type="Pfam" id="PF00005">
    <property type="entry name" value="ABC_tran"/>
    <property type="match status" value="1"/>
</dbReference>
<comment type="caution">
    <text evidence="10">The sequence shown here is derived from an EMBL/GenBank/DDBJ whole genome shotgun (WGS) entry which is preliminary data.</text>
</comment>
<evidence type="ECO:0000256" key="1">
    <source>
        <dbReference type="ARBA" id="ARBA00004141"/>
    </source>
</evidence>
<accession>A0AAX0WKB1</accession>
<evidence type="ECO:0000256" key="7">
    <source>
        <dbReference type="ARBA" id="ARBA00023136"/>
    </source>
</evidence>
<evidence type="ECO:0000259" key="9">
    <source>
        <dbReference type="PROSITE" id="PS50893"/>
    </source>
</evidence>
<feature type="domain" description="ABC transporter" evidence="9">
    <location>
        <begin position="462"/>
        <end position="701"/>
    </location>
</feature>
<reference evidence="10 11" key="1">
    <citation type="journal article" date="2017" name="BMC Genomics">
        <title>Genome sequencing of 39 Akkermansia muciniphila isolates reveals its population structure, genomic and functional diverisity, and global distribution in mammalian gut microbiotas.</title>
        <authorList>
            <person name="Guo X."/>
            <person name="Li S."/>
            <person name="Zhang J."/>
            <person name="Wu F."/>
            <person name="Li X."/>
            <person name="Wu D."/>
            <person name="Zhang M."/>
            <person name="Ou Z."/>
            <person name="Jie Z."/>
            <person name="Yan Q."/>
            <person name="Li P."/>
            <person name="Yi J."/>
            <person name="Peng Y."/>
        </authorList>
    </citation>
    <scope>NUCLEOTIDE SEQUENCE [LARGE SCALE GENOMIC DNA]</scope>
    <source>
        <strain evidence="10 11">GP28</strain>
    </source>
</reference>
<keyword evidence="7 8" id="KW-0472">Membrane</keyword>
<dbReference type="InterPro" id="IPR027417">
    <property type="entry name" value="P-loop_NTPase"/>
</dbReference>
<name>A0AAX0WKB1_9BACT</name>
<dbReference type="InterPro" id="IPR003593">
    <property type="entry name" value="AAA+_ATPase"/>
</dbReference>
<dbReference type="GO" id="GO:0140359">
    <property type="term" value="F:ABC-type transporter activity"/>
    <property type="evidence" value="ECO:0007669"/>
    <property type="project" value="InterPro"/>
</dbReference>
<organism evidence="10 11">
    <name type="scientific">Akkermansia muciniphila</name>
    <dbReference type="NCBI Taxonomy" id="239935"/>
    <lineage>
        <taxon>Bacteria</taxon>
        <taxon>Pseudomonadati</taxon>
        <taxon>Verrucomicrobiota</taxon>
        <taxon>Verrucomicrobiia</taxon>
        <taxon>Verrucomicrobiales</taxon>
        <taxon>Akkermansiaceae</taxon>
        <taxon>Akkermansia</taxon>
    </lineage>
</organism>
<evidence type="ECO:0000256" key="5">
    <source>
        <dbReference type="ARBA" id="ARBA00022840"/>
    </source>
</evidence>
<dbReference type="Pfam" id="PF01061">
    <property type="entry name" value="ABC2_membrane"/>
    <property type="match status" value="1"/>
</dbReference>
<dbReference type="Gene3D" id="3.40.50.300">
    <property type="entry name" value="P-loop containing nucleotide triphosphate hydrolases"/>
    <property type="match status" value="1"/>
</dbReference>
<evidence type="ECO:0000256" key="8">
    <source>
        <dbReference type="SAM" id="Phobius"/>
    </source>
</evidence>
<dbReference type="GO" id="GO:0016020">
    <property type="term" value="C:membrane"/>
    <property type="evidence" value="ECO:0007669"/>
    <property type="project" value="UniProtKB-SubCell"/>
</dbReference>
<dbReference type="PANTHER" id="PTHR48041:SF139">
    <property type="entry name" value="PROTEIN SCARLET"/>
    <property type="match status" value="1"/>
</dbReference>
<proteinExistence type="predicted"/>
<keyword evidence="6 8" id="KW-1133">Transmembrane helix</keyword>
<dbReference type="PROSITE" id="PS50893">
    <property type="entry name" value="ABC_TRANSPORTER_2"/>
    <property type="match status" value="1"/>
</dbReference>
<feature type="transmembrane region" description="Helical" evidence="8">
    <location>
        <begin position="881"/>
        <end position="901"/>
    </location>
</feature>
<feature type="transmembrane region" description="Helical" evidence="8">
    <location>
        <begin position="944"/>
        <end position="963"/>
    </location>
</feature>
<dbReference type="GO" id="GO:0016887">
    <property type="term" value="F:ATP hydrolysis activity"/>
    <property type="evidence" value="ECO:0007669"/>
    <property type="project" value="InterPro"/>
</dbReference>
<evidence type="ECO:0000256" key="4">
    <source>
        <dbReference type="ARBA" id="ARBA00022741"/>
    </source>
</evidence>
<comment type="subcellular location">
    <subcellularLocation>
        <location evidence="1">Membrane</location>
        <topology evidence="1">Multi-pass membrane protein</topology>
    </subcellularLocation>
</comment>
<keyword evidence="4" id="KW-0547">Nucleotide-binding</keyword>
<dbReference type="Proteomes" id="UP000236075">
    <property type="component" value="Unassembled WGS sequence"/>
</dbReference>
<keyword evidence="5" id="KW-0067">ATP-binding</keyword>
<evidence type="ECO:0000256" key="6">
    <source>
        <dbReference type="ARBA" id="ARBA00022989"/>
    </source>
</evidence>
<dbReference type="SUPFAM" id="SSF52540">
    <property type="entry name" value="P-loop containing nucleoside triphosphate hydrolases"/>
    <property type="match status" value="1"/>
</dbReference>
<evidence type="ECO:0000313" key="11">
    <source>
        <dbReference type="Proteomes" id="UP000236075"/>
    </source>
</evidence>